<evidence type="ECO:0000256" key="3">
    <source>
        <dbReference type="PROSITE-ProRule" id="PRU01193"/>
    </source>
</evidence>
<keyword evidence="3 4" id="KW-0472">Membrane</keyword>
<keyword evidence="3 4" id="KW-0812">Transmembrane</keyword>
<dbReference type="InterPro" id="IPR046342">
    <property type="entry name" value="CBS_dom_sf"/>
</dbReference>
<feature type="domain" description="CBS" evidence="5">
    <location>
        <begin position="272"/>
        <end position="334"/>
    </location>
</feature>
<dbReference type="Proteomes" id="UP001147747">
    <property type="component" value="Unassembled WGS sequence"/>
</dbReference>
<gene>
    <name evidence="7" type="ORF">N7509_000843</name>
</gene>
<dbReference type="GO" id="GO:0030026">
    <property type="term" value="P:intracellular manganese ion homeostasis"/>
    <property type="evidence" value="ECO:0007669"/>
    <property type="project" value="TreeGrafter"/>
</dbReference>
<evidence type="ECO:0000256" key="2">
    <source>
        <dbReference type="PROSITE-ProRule" id="PRU00703"/>
    </source>
</evidence>
<dbReference type="RefSeq" id="XP_056494062.1">
    <property type="nucleotide sequence ID" value="XM_056625480.1"/>
</dbReference>
<feature type="domain" description="CBS" evidence="5">
    <location>
        <begin position="206"/>
        <end position="268"/>
    </location>
</feature>
<keyword evidence="1" id="KW-0677">Repeat</keyword>
<evidence type="ECO:0000256" key="4">
    <source>
        <dbReference type="SAM" id="Phobius"/>
    </source>
</evidence>
<dbReference type="GeneID" id="81364460"/>
<reference evidence="7" key="1">
    <citation type="submission" date="2022-12" db="EMBL/GenBank/DDBJ databases">
        <authorList>
            <person name="Petersen C."/>
        </authorList>
    </citation>
    <scope>NUCLEOTIDE SEQUENCE</scope>
    <source>
        <strain evidence="7">IBT 29677</strain>
    </source>
</reference>
<dbReference type="PANTHER" id="PTHR12064">
    <property type="entry name" value="METAL TRANSPORTER CNNM"/>
    <property type="match status" value="1"/>
</dbReference>
<keyword evidence="2" id="KW-0129">CBS domain</keyword>
<dbReference type="PANTHER" id="PTHR12064:SF97">
    <property type="entry name" value="METAL TRANSPORTER CNNM-5"/>
    <property type="match status" value="1"/>
</dbReference>
<keyword evidence="8" id="KW-1185">Reference proteome</keyword>
<protein>
    <recommendedName>
        <fullName evidence="9">CNNM transmembrane domain-containing protein</fullName>
    </recommendedName>
</protein>
<evidence type="ECO:0000313" key="7">
    <source>
        <dbReference type="EMBL" id="KAJ5414216.1"/>
    </source>
</evidence>
<dbReference type="AlphaFoldDB" id="A0A9W9WB11"/>
<dbReference type="InterPro" id="IPR045095">
    <property type="entry name" value="ACDP"/>
</dbReference>
<dbReference type="OrthoDB" id="5353557at2759"/>
<proteinExistence type="predicted"/>
<dbReference type="PROSITE" id="PS51846">
    <property type="entry name" value="CNNM"/>
    <property type="match status" value="1"/>
</dbReference>
<dbReference type="Pfam" id="PF00571">
    <property type="entry name" value="CBS"/>
    <property type="match status" value="1"/>
</dbReference>
<dbReference type="InterPro" id="IPR002550">
    <property type="entry name" value="CNNM"/>
</dbReference>
<organism evidence="7 8">
    <name type="scientific">Penicillium cosmopolitanum</name>
    <dbReference type="NCBI Taxonomy" id="1131564"/>
    <lineage>
        <taxon>Eukaryota</taxon>
        <taxon>Fungi</taxon>
        <taxon>Dikarya</taxon>
        <taxon>Ascomycota</taxon>
        <taxon>Pezizomycotina</taxon>
        <taxon>Eurotiomycetes</taxon>
        <taxon>Eurotiomycetidae</taxon>
        <taxon>Eurotiales</taxon>
        <taxon>Aspergillaceae</taxon>
        <taxon>Penicillium</taxon>
    </lineage>
</organism>
<name>A0A9W9WB11_9EURO</name>
<feature type="transmembrane region" description="Helical" evidence="4">
    <location>
        <begin position="12"/>
        <end position="31"/>
    </location>
</feature>
<dbReference type="Pfam" id="PF01595">
    <property type="entry name" value="CNNM"/>
    <property type="match status" value="1"/>
</dbReference>
<evidence type="ECO:0000259" key="5">
    <source>
        <dbReference type="PROSITE" id="PS51371"/>
    </source>
</evidence>
<feature type="domain" description="CNNM transmembrane" evidence="6">
    <location>
        <begin position="2"/>
        <end position="187"/>
    </location>
</feature>
<keyword evidence="3 4" id="KW-1133">Transmembrane helix</keyword>
<dbReference type="EMBL" id="JAPZBU010000003">
    <property type="protein sequence ID" value="KAJ5414216.1"/>
    <property type="molecule type" value="Genomic_DNA"/>
</dbReference>
<dbReference type="PROSITE" id="PS51371">
    <property type="entry name" value="CBS"/>
    <property type="match status" value="2"/>
</dbReference>
<dbReference type="InterPro" id="IPR000644">
    <property type="entry name" value="CBS_dom"/>
</dbReference>
<feature type="transmembrane region" description="Helical" evidence="4">
    <location>
        <begin position="123"/>
        <end position="143"/>
    </location>
</feature>
<evidence type="ECO:0008006" key="9">
    <source>
        <dbReference type="Google" id="ProtNLM"/>
    </source>
</evidence>
<evidence type="ECO:0000313" key="8">
    <source>
        <dbReference type="Proteomes" id="UP001147747"/>
    </source>
</evidence>
<dbReference type="GO" id="GO:0005737">
    <property type="term" value="C:cytoplasm"/>
    <property type="evidence" value="ECO:0007669"/>
    <property type="project" value="TreeGrafter"/>
</dbReference>
<dbReference type="GO" id="GO:0016020">
    <property type="term" value="C:membrane"/>
    <property type="evidence" value="ECO:0007669"/>
    <property type="project" value="UniProtKB-UniRule"/>
</dbReference>
<sequence length="429" mass="47722">MAETDLWLNSSLSATLVLISGAFAGLTIALMTQDELYLQVIALSGAAADRKNAQEVITLLSQGKHWILVTLLLGNCIASEALPVILDQIVGGGLSAVMGSSILVVIFSEIIPQSICARHSLNIGAYMAPFVSVCMRLLAPVTWPIGKLLDVFVGDSHSTGYKRTELMTLFSLHETIGRPEDRIRFDEVKMVHGALGLVDKMATSIMTPIDNVFCLPANAIVDSQTLQRIKARGYSRIPIHAPDNRTDIIGLLSVKQLLKYNAKSGRRVYNFDWTPIPVIHAQTTSLNLLKIFQERKYELLLVGRKEKNQVLGIVTRKDVTNTLLSRNISNQRDEGNVSEKEGRITLQEESRHMRRTPAIIQRFLEKPQIIAVSAPEGELLPLWVKSSFPSNYGSFDYFNSASKWKYIRNYISDTTTCQEIELGTTYGTR</sequence>
<evidence type="ECO:0000256" key="1">
    <source>
        <dbReference type="ARBA" id="ARBA00022737"/>
    </source>
</evidence>
<dbReference type="SUPFAM" id="SSF54631">
    <property type="entry name" value="CBS-domain pair"/>
    <property type="match status" value="1"/>
</dbReference>
<reference evidence="7" key="2">
    <citation type="journal article" date="2023" name="IMA Fungus">
        <title>Comparative genomic study of the Penicillium genus elucidates a diverse pangenome and 15 lateral gene transfer events.</title>
        <authorList>
            <person name="Petersen C."/>
            <person name="Sorensen T."/>
            <person name="Nielsen M.R."/>
            <person name="Sondergaard T.E."/>
            <person name="Sorensen J.L."/>
            <person name="Fitzpatrick D.A."/>
            <person name="Frisvad J.C."/>
            <person name="Nielsen K.L."/>
        </authorList>
    </citation>
    <scope>NUCLEOTIDE SEQUENCE</scope>
    <source>
        <strain evidence="7">IBT 29677</strain>
    </source>
</reference>
<evidence type="ECO:0000259" key="6">
    <source>
        <dbReference type="PROSITE" id="PS51846"/>
    </source>
</evidence>
<feature type="transmembrane region" description="Helical" evidence="4">
    <location>
        <begin position="92"/>
        <end position="111"/>
    </location>
</feature>
<comment type="caution">
    <text evidence="7">The sequence shown here is derived from an EMBL/GenBank/DDBJ whole genome shotgun (WGS) entry which is preliminary data.</text>
</comment>
<dbReference type="Gene3D" id="3.10.580.10">
    <property type="entry name" value="CBS-domain"/>
    <property type="match status" value="1"/>
</dbReference>
<accession>A0A9W9WB11</accession>
<dbReference type="GO" id="GO:0010960">
    <property type="term" value="P:magnesium ion homeostasis"/>
    <property type="evidence" value="ECO:0007669"/>
    <property type="project" value="InterPro"/>
</dbReference>